<evidence type="ECO:0000313" key="3">
    <source>
        <dbReference type="Proteomes" id="UP000067448"/>
    </source>
</evidence>
<comment type="caution">
    <text evidence="2">The sequence shown here is derived from an EMBL/GenBank/DDBJ whole genome shotgun (WGS) entry which is preliminary data.</text>
</comment>
<dbReference type="EMBL" id="BCMM01000037">
    <property type="protein sequence ID" value="GAQ66088.1"/>
    <property type="molecule type" value="Genomic_DNA"/>
</dbReference>
<feature type="region of interest" description="Disordered" evidence="1">
    <location>
        <begin position="82"/>
        <end position="111"/>
    </location>
</feature>
<dbReference type="AlphaFoldDB" id="A0A100JUU1"/>
<evidence type="ECO:0000256" key="1">
    <source>
        <dbReference type="SAM" id="MobiDB-lite"/>
    </source>
</evidence>
<organism evidence="2 3">
    <name type="scientific">Streptomyces scabiei</name>
    <dbReference type="NCBI Taxonomy" id="1930"/>
    <lineage>
        <taxon>Bacteria</taxon>
        <taxon>Bacillati</taxon>
        <taxon>Actinomycetota</taxon>
        <taxon>Actinomycetes</taxon>
        <taxon>Kitasatosporales</taxon>
        <taxon>Streptomycetaceae</taxon>
        <taxon>Streptomyces</taxon>
    </lineage>
</organism>
<feature type="compositionally biased region" description="Polar residues" evidence="1">
    <location>
        <begin position="86"/>
        <end position="100"/>
    </location>
</feature>
<gene>
    <name evidence="2" type="ORF">SsS58_06518</name>
</gene>
<proteinExistence type="predicted"/>
<sequence>MAVSIIHTWVKRVLGVWAPGTGRRRAGERTAVSATDRLSESPLTAPPSLPAHRSPYGLHTPLDGAATAMVRPYLAAAEGKPECALQTRSRGRTPSCSVSPARTRRFAEVSR</sequence>
<protein>
    <submittedName>
        <fullName evidence="2">Uncharacterized protein</fullName>
    </submittedName>
</protein>
<evidence type="ECO:0000313" key="2">
    <source>
        <dbReference type="EMBL" id="GAQ66088.1"/>
    </source>
</evidence>
<name>A0A100JUU1_STRSC</name>
<dbReference type="Proteomes" id="UP000067448">
    <property type="component" value="Unassembled WGS sequence"/>
</dbReference>
<reference evidence="2 3" key="2">
    <citation type="journal article" date="2016" name="Genome Announc.">
        <title>Draft Genome Sequences of Streptomyces scabiei S58, Streptomyces turgidiscabies T45, and Streptomyces acidiscabies a10, the Pathogens of Potato Common Scab, Isolated in Japan.</title>
        <authorList>
            <person name="Tomihama T."/>
            <person name="Nishi Y."/>
            <person name="Sakai M."/>
            <person name="Ikenaga M."/>
            <person name="Okubo T."/>
            <person name="Ikeda S."/>
        </authorList>
    </citation>
    <scope>NUCLEOTIDE SEQUENCE [LARGE SCALE GENOMIC DNA]</scope>
    <source>
        <strain evidence="2 3">S58</strain>
    </source>
</reference>
<reference evidence="3" key="3">
    <citation type="submission" date="2016-02" db="EMBL/GenBank/DDBJ databases">
        <title>Draft genome of pathogenic Streptomyces sp. in Japan.</title>
        <authorList>
            <person name="Tomihama T."/>
            <person name="Ikenaga M."/>
            <person name="Sakai M."/>
            <person name="Okubo T."/>
            <person name="Ikeda S."/>
        </authorList>
    </citation>
    <scope>NUCLEOTIDE SEQUENCE [LARGE SCALE GENOMIC DNA]</scope>
    <source>
        <strain evidence="3">S58</strain>
    </source>
</reference>
<reference evidence="3" key="1">
    <citation type="submission" date="2015-11" db="EMBL/GenBank/DDBJ databases">
        <authorList>
            <consortium name="Cross-ministerial Strategic Innovation Promotion Program (SIP) consortium"/>
            <person name="Tomihama T."/>
            <person name="Ikenaga M."/>
            <person name="Sakai M."/>
            <person name="Okubo T."/>
            <person name="Ikeda S."/>
        </authorList>
    </citation>
    <scope>NUCLEOTIDE SEQUENCE [LARGE SCALE GENOMIC DNA]</scope>
    <source>
        <strain evidence="3">S58</strain>
    </source>
</reference>
<feature type="region of interest" description="Disordered" evidence="1">
    <location>
        <begin position="23"/>
        <end position="60"/>
    </location>
</feature>
<accession>A0A100JUU1</accession>